<keyword evidence="1" id="KW-0812">Transmembrane</keyword>
<evidence type="ECO:0000259" key="2">
    <source>
        <dbReference type="Pfam" id="PF20152"/>
    </source>
</evidence>
<feature type="transmembrane region" description="Helical" evidence="1">
    <location>
        <begin position="30"/>
        <end position="54"/>
    </location>
</feature>
<feature type="transmembrane region" description="Helical" evidence="1">
    <location>
        <begin position="74"/>
        <end position="95"/>
    </location>
</feature>
<dbReference type="EMBL" id="KN832991">
    <property type="protein sequence ID" value="KIM83262.1"/>
    <property type="molecule type" value="Genomic_DNA"/>
</dbReference>
<keyword evidence="1" id="KW-1133">Transmembrane helix</keyword>
<feature type="transmembrane region" description="Helical" evidence="1">
    <location>
        <begin position="148"/>
        <end position="167"/>
    </location>
</feature>
<proteinExistence type="predicted"/>
<name>A0A0C3C108_PILCF</name>
<gene>
    <name evidence="3" type="ORF">PILCRDRAFT_819505</name>
</gene>
<dbReference type="HOGENOM" id="CLU_046025_5_1_1"/>
<dbReference type="Proteomes" id="UP000054166">
    <property type="component" value="Unassembled WGS sequence"/>
</dbReference>
<keyword evidence="4" id="KW-1185">Reference proteome</keyword>
<dbReference type="InParanoid" id="A0A0C3C108"/>
<reference evidence="4" key="2">
    <citation type="submission" date="2015-01" db="EMBL/GenBank/DDBJ databases">
        <title>Evolutionary Origins and Diversification of the Mycorrhizal Mutualists.</title>
        <authorList>
            <consortium name="DOE Joint Genome Institute"/>
            <consortium name="Mycorrhizal Genomics Consortium"/>
            <person name="Kohler A."/>
            <person name="Kuo A."/>
            <person name="Nagy L.G."/>
            <person name="Floudas D."/>
            <person name="Copeland A."/>
            <person name="Barry K.W."/>
            <person name="Cichocki N."/>
            <person name="Veneault-Fourrey C."/>
            <person name="LaButti K."/>
            <person name="Lindquist E.A."/>
            <person name="Lipzen A."/>
            <person name="Lundell T."/>
            <person name="Morin E."/>
            <person name="Murat C."/>
            <person name="Riley R."/>
            <person name="Ohm R."/>
            <person name="Sun H."/>
            <person name="Tunlid A."/>
            <person name="Henrissat B."/>
            <person name="Grigoriev I.V."/>
            <person name="Hibbett D.S."/>
            <person name="Martin F."/>
        </authorList>
    </citation>
    <scope>NUCLEOTIDE SEQUENCE [LARGE SCALE GENOMIC DNA]</scope>
    <source>
        <strain evidence="4">F 1598</strain>
    </source>
</reference>
<evidence type="ECO:0000313" key="3">
    <source>
        <dbReference type="EMBL" id="KIM83262.1"/>
    </source>
</evidence>
<feature type="transmembrane region" description="Helical" evidence="1">
    <location>
        <begin position="102"/>
        <end position="128"/>
    </location>
</feature>
<reference evidence="3 4" key="1">
    <citation type="submission" date="2014-04" db="EMBL/GenBank/DDBJ databases">
        <authorList>
            <consortium name="DOE Joint Genome Institute"/>
            <person name="Kuo A."/>
            <person name="Tarkka M."/>
            <person name="Buscot F."/>
            <person name="Kohler A."/>
            <person name="Nagy L.G."/>
            <person name="Floudas D."/>
            <person name="Copeland A."/>
            <person name="Barry K.W."/>
            <person name="Cichocki N."/>
            <person name="Veneault-Fourrey C."/>
            <person name="LaButti K."/>
            <person name="Lindquist E.A."/>
            <person name="Lipzen A."/>
            <person name="Lundell T."/>
            <person name="Morin E."/>
            <person name="Murat C."/>
            <person name="Sun H."/>
            <person name="Tunlid A."/>
            <person name="Henrissat B."/>
            <person name="Grigoriev I.V."/>
            <person name="Hibbett D.S."/>
            <person name="Martin F."/>
            <person name="Nordberg H.P."/>
            <person name="Cantor M.N."/>
            <person name="Hua S.X."/>
        </authorList>
    </citation>
    <scope>NUCLEOTIDE SEQUENCE [LARGE SCALE GENOMIC DNA]</scope>
    <source>
        <strain evidence="3 4">F 1598</strain>
    </source>
</reference>
<dbReference type="PANTHER" id="PTHR40465:SF1">
    <property type="entry name" value="DUF6534 DOMAIN-CONTAINING PROTEIN"/>
    <property type="match status" value="1"/>
</dbReference>
<dbReference type="OrthoDB" id="2971182at2759"/>
<evidence type="ECO:0000256" key="1">
    <source>
        <dbReference type="SAM" id="Phobius"/>
    </source>
</evidence>
<feature type="transmembrane region" description="Helical" evidence="1">
    <location>
        <begin position="179"/>
        <end position="205"/>
    </location>
</feature>
<protein>
    <recommendedName>
        <fullName evidence="2">DUF6534 domain-containing protein</fullName>
    </recommendedName>
</protein>
<feature type="domain" description="DUF6534" evidence="2">
    <location>
        <begin position="151"/>
        <end position="238"/>
    </location>
</feature>
<dbReference type="AlphaFoldDB" id="A0A0C3C108"/>
<feature type="non-terminal residue" evidence="3">
    <location>
        <position position="269"/>
    </location>
</feature>
<organism evidence="3 4">
    <name type="scientific">Piloderma croceum (strain F 1598)</name>
    <dbReference type="NCBI Taxonomy" id="765440"/>
    <lineage>
        <taxon>Eukaryota</taxon>
        <taxon>Fungi</taxon>
        <taxon>Dikarya</taxon>
        <taxon>Basidiomycota</taxon>
        <taxon>Agaricomycotina</taxon>
        <taxon>Agaricomycetes</taxon>
        <taxon>Agaricomycetidae</taxon>
        <taxon>Atheliales</taxon>
        <taxon>Atheliaceae</taxon>
        <taxon>Piloderma</taxon>
    </lineage>
</organism>
<dbReference type="PANTHER" id="PTHR40465">
    <property type="entry name" value="CHROMOSOME 1, WHOLE GENOME SHOTGUN SEQUENCE"/>
    <property type="match status" value="1"/>
</dbReference>
<dbReference type="InterPro" id="IPR045339">
    <property type="entry name" value="DUF6534"/>
</dbReference>
<evidence type="ECO:0000313" key="4">
    <source>
        <dbReference type="Proteomes" id="UP000054166"/>
    </source>
</evidence>
<sequence length="269" mass="29905">MISLCLYGTTLAQTTLYFRSFPSDGKPTKFLVFFLCVADTFHVILLSHMFWHFLIYGRSIGLILLLRLSWELEVSFIVAYIVISVVQCFFALRVWRVSGKNWIVTSIICVTGMIQLGAGMAFSAHAVIVKIPTLVLNTSGHISGQIQLVFSMVCDIAISASLVYYFSTLCVGMEKTKHILQYLVILSVNTGVLLCLVTAVTLILFQVESGTFITLGPHFVLSKLYVNSLLATLNSRKHFRDIANRTVDFPLPTISTTPVSHHDSVATSR</sequence>
<keyword evidence="1" id="KW-0472">Membrane</keyword>
<feature type="transmembrane region" description="Helical" evidence="1">
    <location>
        <begin position="211"/>
        <end position="230"/>
    </location>
</feature>
<dbReference type="Pfam" id="PF20152">
    <property type="entry name" value="DUF6534"/>
    <property type="match status" value="1"/>
</dbReference>
<accession>A0A0C3C108</accession>